<comment type="caution">
    <text evidence="14">The sequence shown here is derived from an EMBL/GenBank/DDBJ whole genome shotgun (WGS) entry which is preliminary data.</text>
</comment>
<dbReference type="GO" id="GO:0008360">
    <property type="term" value="P:regulation of cell shape"/>
    <property type="evidence" value="ECO:0007669"/>
    <property type="project" value="UniProtKB-KW"/>
</dbReference>
<dbReference type="SUPFAM" id="SSF55205">
    <property type="entry name" value="EPT/RTPC-like"/>
    <property type="match status" value="1"/>
</dbReference>
<dbReference type="InterPro" id="IPR050068">
    <property type="entry name" value="MurA_subfamily"/>
</dbReference>
<dbReference type="PANTHER" id="PTHR43783">
    <property type="entry name" value="UDP-N-ACETYLGLUCOSAMINE 1-CARBOXYVINYLTRANSFERASE"/>
    <property type="match status" value="1"/>
</dbReference>
<feature type="modified residue" description="2-(S-cysteinyl)pyruvic acid O-phosphothioketal" evidence="12">
    <location>
        <position position="116"/>
    </location>
</feature>
<feature type="domain" description="Enolpyruvate transferase" evidence="13">
    <location>
        <begin position="6"/>
        <end position="406"/>
    </location>
</feature>
<keyword evidence="5 12" id="KW-0808">Transferase</keyword>
<evidence type="ECO:0000256" key="4">
    <source>
        <dbReference type="ARBA" id="ARBA00022618"/>
    </source>
</evidence>
<evidence type="ECO:0000256" key="8">
    <source>
        <dbReference type="ARBA" id="ARBA00023306"/>
    </source>
</evidence>
<comment type="pathway">
    <text evidence="2 12">Cell wall biogenesis; peptidoglycan biosynthesis.</text>
</comment>
<evidence type="ECO:0000256" key="7">
    <source>
        <dbReference type="ARBA" id="ARBA00022984"/>
    </source>
</evidence>
<dbReference type="GO" id="GO:0008760">
    <property type="term" value="F:UDP-N-acetylglucosamine 1-carboxyvinyltransferase activity"/>
    <property type="evidence" value="ECO:0007669"/>
    <property type="project" value="UniProtKB-UniRule"/>
</dbReference>
<keyword evidence="3 12" id="KW-0963">Cytoplasm</keyword>
<dbReference type="NCBIfam" id="TIGR01072">
    <property type="entry name" value="murA"/>
    <property type="match status" value="1"/>
</dbReference>
<dbReference type="AlphaFoldDB" id="A0A101ES03"/>
<comment type="subcellular location">
    <subcellularLocation>
        <location evidence="1 12">Cytoplasm</location>
    </subcellularLocation>
</comment>
<evidence type="ECO:0000256" key="2">
    <source>
        <dbReference type="ARBA" id="ARBA00004752"/>
    </source>
</evidence>
<protein>
    <recommendedName>
        <fullName evidence="12">UDP-N-acetylglucosamine 1-carboxyvinyltransferase</fullName>
        <ecNumber evidence="12">2.5.1.7</ecNumber>
    </recommendedName>
    <alternativeName>
        <fullName evidence="12">Enoylpyruvate transferase</fullName>
    </alternativeName>
    <alternativeName>
        <fullName evidence="12">UDP-N-acetylglucosamine enolpyruvyl transferase</fullName>
        <shortName evidence="12">EPT</shortName>
    </alternativeName>
</protein>
<dbReference type="UniPathway" id="UPA00219"/>
<dbReference type="Proteomes" id="UP000058636">
    <property type="component" value="Unassembled WGS sequence"/>
</dbReference>
<dbReference type="NCBIfam" id="NF006873">
    <property type="entry name" value="PRK09369.1"/>
    <property type="match status" value="1"/>
</dbReference>
<keyword evidence="9 12" id="KW-0961">Cell wall biogenesis/degradation</keyword>
<dbReference type="InterPro" id="IPR036968">
    <property type="entry name" value="Enolpyruvate_Tfrase_sf"/>
</dbReference>
<dbReference type="GO" id="GO:0009252">
    <property type="term" value="P:peptidoglycan biosynthetic process"/>
    <property type="evidence" value="ECO:0007669"/>
    <property type="project" value="UniProtKB-UniRule"/>
</dbReference>
<keyword evidence="6 12" id="KW-0133">Cell shape</keyword>
<sequence length="421" mass="46100">MGKLVVQGGTVLEGEVEISGSKNAALPIMAAAILCDEEIILKNVPRLQDVFVMIDILRSIGFRVEFDENELKIKRENDISQEVPYELVRKMRASFNVLGPIAVRTGRAKVALPGGCSIGVRPVDFHLEGLKKMGFSIKVEHGFVETTFERRTDQVTITLPFPSVGATEHLMTTAALLEGTRVVIENAAMEPEIVDLQNFINRMGGRIEGAGTSRIVIEGVEKMQGVEYSIIPDRIEAGTYLVAIAASRGKGLVKNVNPDHLTNFFEKLEETGVKLKVFGNEVEIEMRERPEAVDVTTNPYPGFPTDLQPQMMAYLSIASGVSVITENVFKTRFLHVDELKRMGADIEVSGNVAIVKGVEKLSGAPVEGTDLRATAALLIAGIIADGVTEISNVEHIFRGYEDVIDKFSKLGAKIEYVEKEN</sequence>
<dbReference type="InterPro" id="IPR001986">
    <property type="entry name" value="Enolpyruvate_Tfrase_dom"/>
</dbReference>
<accession>A0A101ES03</accession>
<dbReference type="PATRIC" id="fig|93930.3.peg.746"/>
<name>A0A101ES03_9THEM</name>
<dbReference type="HAMAP" id="MF_00111">
    <property type="entry name" value="MurA"/>
    <property type="match status" value="1"/>
</dbReference>
<dbReference type="GO" id="GO:0019277">
    <property type="term" value="P:UDP-N-acetylgalactosamine biosynthetic process"/>
    <property type="evidence" value="ECO:0007669"/>
    <property type="project" value="InterPro"/>
</dbReference>
<dbReference type="GO" id="GO:0071555">
    <property type="term" value="P:cell wall organization"/>
    <property type="evidence" value="ECO:0007669"/>
    <property type="project" value="UniProtKB-KW"/>
</dbReference>
<dbReference type="EC" id="2.5.1.7" evidence="12"/>
<evidence type="ECO:0000313" key="15">
    <source>
        <dbReference type="Proteomes" id="UP000058636"/>
    </source>
</evidence>
<dbReference type="GO" id="GO:0005737">
    <property type="term" value="C:cytoplasm"/>
    <property type="evidence" value="ECO:0007669"/>
    <property type="project" value="UniProtKB-SubCell"/>
</dbReference>
<evidence type="ECO:0000259" key="13">
    <source>
        <dbReference type="Pfam" id="PF00275"/>
    </source>
</evidence>
<keyword evidence="7 12" id="KW-0573">Peptidoglycan synthesis</keyword>
<evidence type="ECO:0000256" key="10">
    <source>
        <dbReference type="ARBA" id="ARBA00038367"/>
    </source>
</evidence>
<reference evidence="14 15" key="1">
    <citation type="journal article" date="2015" name="MBio">
        <title>Genome-Resolved Metagenomic Analysis Reveals Roles for Candidate Phyla and Other Microbial Community Members in Biogeochemical Transformations in Oil Reservoirs.</title>
        <authorList>
            <person name="Hu P."/>
            <person name="Tom L."/>
            <person name="Singh A."/>
            <person name="Thomas B.C."/>
            <person name="Baker B.J."/>
            <person name="Piceno Y.M."/>
            <person name="Andersen G.L."/>
            <person name="Banfield J.F."/>
        </authorList>
    </citation>
    <scope>NUCLEOTIDE SEQUENCE [LARGE SCALE GENOMIC DNA]</scope>
    <source>
        <strain evidence="14">46_26</strain>
    </source>
</reference>
<dbReference type="InterPro" id="IPR013792">
    <property type="entry name" value="RNA3'P_cycl/enolpyr_Trfase_a/b"/>
</dbReference>
<comment type="caution">
    <text evidence="12">Lacks conserved residue(s) required for the propagation of feature annotation.</text>
</comment>
<dbReference type="CDD" id="cd01555">
    <property type="entry name" value="UdpNAET"/>
    <property type="match status" value="1"/>
</dbReference>
<comment type="catalytic activity">
    <reaction evidence="11 12">
        <text>phosphoenolpyruvate + UDP-N-acetyl-alpha-D-glucosamine = UDP-N-acetyl-3-O-(1-carboxyvinyl)-alpha-D-glucosamine + phosphate</text>
        <dbReference type="Rhea" id="RHEA:18681"/>
        <dbReference type="ChEBI" id="CHEBI:43474"/>
        <dbReference type="ChEBI" id="CHEBI:57705"/>
        <dbReference type="ChEBI" id="CHEBI:58702"/>
        <dbReference type="ChEBI" id="CHEBI:68483"/>
        <dbReference type="EC" id="2.5.1.7"/>
    </reaction>
</comment>
<comment type="function">
    <text evidence="12">Cell wall formation. Adds enolpyruvyl to UDP-N-acetylglucosamine.</text>
</comment>
<keyword evidence="4 12" id="KW-0132">Cell division</keyword>
<evidence type="ECO:0000313" key="14">
    <source>
        <dbReference type="EMBL" id="KUK23735.1"/>
    </source>
</evidence>
<proteinExistence type="inferred from homology"/>
<comment type="similarity">
    <text evidence="10 12">Belongs to the EPSP synthase family. MurA subfamily.</text>
</comment>
<dbReference type="InterPro" id="IPR005750">
    <property type="entry name" value="UDP_GlcNAc_COvinyl_MurA"/>
</dbReference>
<feature type="binding site" evidence="12">
    <location>
        <begin position="22"/>
        <end position="23"/>
    </location>
    <ligand>
        <name>phosphoenolpyruvate</name>
        <dbReference type="ChEBI" id="CHEBI:58702"/>
    </ligand>
</feature>
<evidence type="ECO:0000256" key="5">
    <source>
        <dbReference type="ARBA" id="ARBA00022679"/>
    </source>
</evidence>
<evidence type="ECO:0000256" key="11">
    <source>
        <dbReference type="ARBA" id="ARBA00047527"/>
    </source>
</evidence>
<feature type="binding site" evidence="12">
    <location>
        <position position="306"/>
    </location>
    <ligand>
        <name>UDP-N-acetyl-alpha-D-glucosamine</name>
        <dbReference type="ChEBI" id="CHEBI:57705"/>
    </ligand>
</feature>
<dbReference type="PANTHER" id="PTHR43783:SF1">
    <property type="entry name" value="UDP-N-ACETYLGLUCOSAMINE 1-CARBOXYVINYLTRANSFERASE"/>
    <property type="match status" value="1"/>
</dbReference>
<dbReference type="GO" id="GO:0051301">
    <property type="term" value="P:cell division"/>
    <property type="evidence" value="ECO:0007669"/>
    <property type="project" value="UniProtKB-KW"/>
</dbReference>
<dbReference type="EMBL" id="LGFG01000006">
    <property type="protein sequence ID" value="KUK23735.1"/>
    <property type="molecule type" value="Genomic_DNA"/>
</dbReference>
<feature type="binding site" evidence="12">
    <location>
        <position position="92"/>
    </location>
    <ligand>
        <name>UDP-N-acetyl-alpha-D-glucosamine</name>
        <dbReference type="ChEBI" id="CHEBI:57705"/>
    </ligand>
</feature>
<keyword evidence="12" id="KW-0670">Pyruvate</keyword>
<feature type="binding site" evidence="12">
    <location>
        <position position="328"/>
    </location>
    <ligand>
        <name>UDP-N-acetyl-alpha-D-glucosamine</name>
        <dbReference type="ChEBI" id="CHEBI:57705"/>
    </ligand>
</feature>
<evidence type="ECO:0000256" key="1">
    <source>
        <dbReference type="ARBA" id="ARBA00004496"/>
    </source>
</evidence>
<keyword evidence="8 12" id="KW-0131">Cell cycle</keyword>
<dbReference type="Gene3D" id="3.65.10.10">
    <property type="entry name" value="Enolpyruvate transferase domain"/>
    <property type="match status" value="2"/>
</dbReference>
<evidence type="ECO:0000256" key="6">
    <source>
        <dbReference type="ARBA" id="ARBA00022960"/>
    </source>
</evidence>
<feature type="active site" description="Proton donor" evidence="12">
    <location>
        <position position="116"/>
    </location>
</feature>
<dbReference type="Pfam" id="PF00275">
    <property type="entry name" value="EPSP_synthase"/>
    <property type="match status" value="1"/>
</dbReference>
<organism evidence="14 15">
    <name type="scientific">Thermotoga petrophila</name>
    <dbReference type="NCBI Taxonomy" id="93929"/>
    <lineage>
        <taxon>Bacteria</taxon>
        <taxon>Thermotogati</taxon>
        <taxon>Thermotogota</taxon>
        <taxon>Thermotogae</taxon>
        <taxon>Thermotogales</taxon>
        <taxon>Thermotogaceae</taxon>
        <taxon>Thermotoga</taxon>
    </lineage>
</organism>
<gene>
    <name evidence="12" type="primary">murA</name>
    <name evidence="14" type="ORF">XD57_0163</name>
</gene>
<evidence type="ECO:0000256" key="12">
    <source>
        <dbReference type="HAMAP-Rule" id="MF_00111"/>
    </source>
</evidence>
<evidence type="ECO:0000256" key="3">
    <source>
        <dbReference type="ARBA" id="ARBA00022490"/>
    </source>
</evidence>
<evidence type="ECO:0000256" key="9">
    <source>
        <dbReference type="ARBA" id="ARBA00023316"/>
    </source>
</evidence>